<dbReference type="GO" id="GO:0016757">
    <property type="term" value="F:glycosyltransferase activity"/>
    <property type="evidence" value="ECO:0007669"/>
    <property type="project" value="InterPro"/>
</dbReference>
<proteinExistence type="predicted"/>
<dbReference type="AlphaFoldDB" id="A0A1J4KCV1"/>
<accession>A0A1J4KCV1</accession>
<protein>
    <recommendedName>
        <fullName evidence="1">Glycosyltransferase 61 catalytic domain-containing protein</fullName>
    </recommendedName>
</protein>
<evidence type="ECO:0000313" key="3">
    <source>
        <dbReference type="Proteomes" id="UP000179807"/>
    </source>
</evidence>
<name>A0A1J4KCV1_9EUKA</name>
<dbReference type="EMBL" id="MLAK01000659">
    <property type="protein sequence ID" value="OHT08768.1"/>
    <property type="molecule type" value="Genomic_DNA"/>
</dbReference>
<gene>
    <name evidence="2" type="ORF">TRFO_22688</name>
</gene>
<dbReference type="VEuPathDB" id="TrichDB:TRFO_22688"/>
<sequence>MKLTYSSSKLIKTACFLSVFCFFLSGISKFLIRPKEKLIKVLGTPYQTQRFDNFKGLSDHMTILQTITTNYSISEDSTLDFIGCCLERQILTKKLFETSNITHQIILSNIQNVFVTNKCDVYFNHVIYQFCRVYYESLMEIPYIPSNITYLDHVLHVYMTWPFSFGKFLFNTLSILSLYPSDILKKSKIILYEVNPYINESLSTFGISPDQYIVTTHAEEIFYAHNLYSIANHHCNHVNPVSFQKLREHFVRVYDLDKTPPKHFAMMTRLGKSNELMNYQDVLEVIKGNYSEIDWIIDQELNSVKETVLFYNSLKLLFTCTSSDIALSLLMQKATVVCEIHGAFFEPLFLHVSAYVGHHHIIARIPNMPNRKKKPYELPLETAINMIRQALEYLDENGE</sequence>
<dbReference type="Proteomes" id="UP000179807">
    <property type="component" value="Unassembled WGS sequence"/>
</dbReference>
<dbReference type="RefSeq" id="XP_068361904.1">
    <property type="nucleotide sequence ID" value="XM_068502699.1"/>
</dbReference>
<evidence type="ECO:0000259" key="1">
    <source>
        <dbReference type="Pfam" id="PF04577"/>
    </source>
</evidence>
<organism evidence="2 3">
    <name type="scientific">Tritrichomonas foetus</name>
    <dbReference type="NCBI Taxonomy" id="1144522"/>
    <lineage>
        <taxon>Eukaryota</taxon>
        <taxon>Metamonada</taxon>
        <taxon>Parabasalia</taxon>
        <taxon>Tritrichomonadida</taxon>
        <taxon>Tritrichomonadidae</taxon>
        <taxon>Tritrichomonas</taxon>
    </lineage>
</organism>
<comment type="caution">
    <text evidence="2">The sequence shown here is derived from an EMBL/GenBank/DDBJ whole genome shotgun (WGS) entry which is preliminary data.</text>
</comment>
<dbReference type="Pfam" id="PF04577">
    <property type="entry name" value="Glyco_transf_61"/>
    <property type="match status" value="1"/>
</dbReference>
<dbReference type="InterPro" id="IPR049625">
    <property type="entry name" value="Glyco_transf_61_cat"/>
</dbReference>
<evidence type="ECO:0000313" key="2">
    <source>
        <dbReference type="EMBL" id="OHT08768.1"/>
    </source>
</evidence>
<feature type="domain" description="Glycosyltransferase 61 catalytic" evidence="1">
    <location>
        <begin position="165"/>
        <end position="338"/>
    </location>
</feature>
<dbReference type="GeneID" id="94837403"/>
<reference evidence="2" key="1">
    <citation type="submission" date="2016-10" db="EMBL/GenBank/DDBJ databases">
        <authorList>
            <person name="Benchimol M."/>
            <person name="Almeida L.G."/>
            <person name="Vasconcelos A.T."/>
            <person name="Perreira-Neves A."/>
            <person name="Rosa I.A."/>
            <person name="Tasca T."/>
            <person name="Bogo M.R."/>
            <person name="de Souza W."/>
        </authorList>
    </citation>
    <scope>NUCLEOTIDE SEQUENCE [LARGE SCALE GENOMIC DNA]</scope>
    <source>
        <strain evidence="2">K</strain>
    </source>
</reference>
<keyword evidence="3" id="KW-1185">Reference proteome</keyword>